<dbReference type="RefSeq" id="XP_036629087.1">
    <property type="nucleotide sequence ID" value="XM_036779698.1"/>
</dbReference>
<protein>
    <submittedName>
        <fullName evidence="1">Uncharacterized protein</fullName>
    </submittedName>
</protein>
<reference evidence="1" key="1">
    <citation type="submission" date="2019-07" db="EMBL/GenBank/DDBJ databases">
        <authorList>
            <person name="Palmer J.M."/>
        </authorList>
    </citation>
    <scope>NUCLEOTIDE SEQUENCE</scope>
    <source>
        <strain evidence="1">PC9</strain>
    </source>
</reference>
<dbReference type="VEuPathDB" id="FungiDB:PC9H_010204"/>
<accession>A0A8H6ZN85</accession>
<name>A0A8H6ZN85_PLEOS</name>
<dbReference type="GeneID" id="59380022"/>
<sequence length="162" mass="17802">MSEGGHKTSPYKFEEDFMFVENITTDYASVTQFIECQPLVEHSTLSLWFAEPLHVRRESLRNLRILDVSLHSASIIALGRHITHLKINSNAHNMNNATHWANLLDLDSAALRAVVGLSLQTSSSLPAGKVGCPHVEPRTIATGCLCESYAMLVKLGAAKGFD</sequence>
<gene>
    <name evidence="1" type="ORF">PC9H_010204</name>
</gene>
<keyword evidence="2" id="KW-1185">Reference proteome</keyword>
<dbReference type="AlphaFoldDB" id="A0A8H6ZN85"/>
<proteinExistence type="predicted"/>
<dbReference type="OrthoDB" id="3097950at2759"/>
<evidence type="ECO:0000313" key="1">
    <source>
        <dbReference type="EMBL" id="KAF7424893.1"/>
    </source>
</evidence>
<evidence type="ECO:0000313" key="2">
    <source>
        <dbReference type="Proteomes" id="UP000623687"/>
    </source>
</evidence>
<dbReference type="Proteomes" id="UP000623687">
    <property type="component" value="Unassembled WGS sequence"/>
</dbReference>
<comment type="caution">
    <text evidence="1">The sequence shown here is derived from an EMBL/GenBank/DDBJ whole genome shotgun (WGS) entry which is preliminary data.</text>
</comment>
<dbReference type="EMBL" id="JACETU010000007">
    <property type="protein sequence ID" value="KAF7424893.1"/>
    <property type="molecule type" value="Genomic_DNA"/>
</dbReference>
<organism evidence="1 2">
    <name type="scientific">Pleurotus ostreatus</name>
    <name type="common">Oyster mushroom</name>
    <name type="synonym">White-rot fungus</name>
    <dbReference type="NCBI Taxonomy" id="5322"/>
    <lineage>
        <taxon>Eukaryota</taxon>
        <taxon>Fungi</taxon>
        <taxon>Dikarya</taxon>
        <taxon>Basidiomycota</taxon>
        <taxon>Agaricomycotina</taxon>
        <taxon>Agaricomycetes</taxon>
        <taxon>Agaricomycetidae</taxon>
        <taxon>Agaricales</taxon>
        <taxon>Pleurotineae</taxon>
        <taxon>Pleurotaceae</taxon>
        <taxon>Pleurotus</taxon>
    </lineage>
</organism>